<gene>
    <name evidence="1" type="ORF">ACFSBJ_10650</name>
</gene>
<dbReference type="RefSeq" id="WP_256404440.1">
    <property type="nucleotide sequence ID" value="NZ_CP187151.1"/>
</dbReference>
<dbReference type="EMBL" id="JBHUDL010000010">
    <property type="protein sequence ID" value="MFD1634187.1"/>
    <property type="molecule type" value="Genomic_DNA"/>
</dbReference>
<reference evidence="1 2" key="1">
    <citation type="journal article" date="2019" name="Int. J. Syst. Evol. Microbiol.">
        <title>The Global Catalogue of Microorganisms (GCM) 10K type strain sequencing project: providing services to taxonomists for standard genome sequencing and annotation.</title>
        <authorList>
            <consortium name="The Broad Institute Genomics Platform"/>
            <consortium name="The Broad Institute Genome Sequencing Center for Infectious Disease"/>
            <person name="Wu L."/>
            <person name="Ma J."/>
        </authorList>
    </citation>
    <scope>NUCLEOTIDE SEQUENCE [LARGE SCALE GENOMIC DNA]</scope>
    <source>
        <strain evidence="1 2">CGMCC 1.10594</strain>
    </source>
</reference>
<comment type="caution">
    <text evidence="1">The sequence shown here is derived from an EMBL/GenBank/DDBJ whole genome shotgun (WGS) entry which is preliminary data.</text>
</comment>
<accession>A0ABD6CYN3</accession>
<dbReference type="AlphaFoldDB" id="A0ABD6CYN3"/>
<keyword evidence="2" id="KW-1185">Reference proteome</keyword>
<protein>
    <submittedName>
        <fullName evidence="1">Uncharacterized protein</fullName>
    </submittedName>
</protein>
<evidence type="ECO:0000313" key="2">
    <source>
        <dbReference type="Proteomes" id="UP001597075"/>
    </source>
</evidence>
<sequence length="44" mass="5171">MSRHTDSDERTDVDYYLPGASISSTEAGPLERVLRRLFRRRGRF</sequence>
<evidence type="ECO:0000313" key="1">
    <source>
        <dbReference type="EMBL" id="MFD1634187.1"/>
    </source>
</evidence>
<organism evidence="1 2">
    <name type="scientific">Haloplanus ruber</name>
    <dbReference type="NCBI Taxonomy" id="869892"/>
    <lineage>
        <taxon>Archaea</taxon>
        <taxon>Methanobacteriati</taxon>
        <taxon>Methanobacteriota</taxon>
        <taxon>Stenosarchaea group</taxon>
        <taxon>Halobacteria</taxon>
        <taxon>Halobacteriales</taxon>
        <taxon>Haloferacaceae</taxon>
        <taxon>Haloplanus</taxon>
    </lineage>
</organism>
<proteinExistence type="predicted"/>
<name>A0ABD6CYN3_9EURY</name>
<dbReference type="Proteomes" id="UP001597075">
    <property type="component" value="Unassembled WGS sequence"/>
</dbReference>